<sequence length="195" mass="22656">MNFLAHFHLASLTQTSLTGALIGDFVRGQQHMALDETVRFGVMMHRKVDVFSDKMASVQQLRQHFEQGQRRYIGIVTDMLFDHLLSKHWHQFYPQPLPQYAQSVYQQLQSFAGTFSNYERVRVAMSEGNWLARYGTEQEIVHALSRISLRLKKSAPLATIGQQCLTHHYSLLEQALFEDYPQLQQQLQDWLSTAQ</sequence>
<evidence type="ECO:0000256" key="1">
    <source>
        <dbReference type="ARBA" id="ARBA00022516"/>
    </source>
</evidence>
<keyword evidence="3" id="KW-0443">Lipid metabolism</keyword>
<dbReference type="Pfam" id="PF04336">
    <property type="entry name" value="ACP_PD"/>
    <property type="match status" value="1"/>
</dbReference>
<evidence type="ECO:0000313" key="6">
    <source>
        <dbReference type="Proteomes" id="UP001166251"/>
    </source>
</evidence>
<keyword evidence="2" id="KW-0378">Hydrolase</keyword>
<evidence type="ECO:0000256" key="4">
    <source>
        <dbReference type="ARBA" id="ARBA00023160"/>
    </source>
</evidence>
<keyword evidence="6" id="KW-1185">Reference proteome</keyword>
<organism evidence="5 6">
    <name type="scientific">Neiella holothuriorum</name>
    <dbReference type="NCBI Taxonomy" id="2870530"/>
    <lineage>
        <taxon>Bacteria</taxon>
        <taxon>Pseudomonadati</taxon>
        <taxon>Pseudomonadota</taxon>
        <taxon>Gammaproteobacteria</taxon>
        <taxon>Alteromonadales</taxon>
        <taxon>Echinimonadaceae</taxon>
        <taxon>Neiella</taxon>
    </lineage>
</organism>
<keyword evidence="4" id="KW-0275">Fatty acid biosynthesis</keyword>
<accession>A0ABS7EK38</accession>
<evidence type="ECO:0000256" key="2">
    <source>
        <dbReference type="ARBA" id="ARBA00022801"/>
    </source>
</evidence>
<reference evidence="5" key="1">
    <citation type="submission" date="2021-07" db="EMBL/GenBank/DDBJ databases">
        <title>Neiella marina sp. nov., isolated from the intestinal content of sea cucumber Apostichopus japonicus.</title>
        <authorList>
            <person name="Bai X."/>
        </authorList>
    </citation>
    <scope>NUCLEOTIDE SEQUENCE</scope>
    <source>
        <strain evidence="5">126</strain>
    </source>
</reference>
<dbReference type="PANTHER" id="PTHR38764">
    <property type="entry name" value="ACYL CARRIER PROTEIN PHOSPHODIESTERASE"/>
    <property type="match status" value="1"/>
</dbReference>
<dbReference type="RefSeq" id="WP_220105343.1">
    <property type="nucleotide sequence ID" value="NZ_JAHZSS010000027.1"/>
</dbReference>
<proteinExistence type="predicted"/>
<dbReference type="EMBL" id="JAHZSS010000027">
    <property type="protein sequence ID" value="MBW8192722.1"/>
    <property type="molecule type" value="Genomic_DNA"/>
</dbReference>
<dbReference type="PANTHER" id="PTHR38764:SF1">
    <property type="entry name" value="ACYL CARRIER PROTEIN PHOSPHODIESTERASE"/>
    <property type="match status" value="1"/>
</dbReference>
<keyword evidence="4" id="KW-0276">Fatty acid metabolism</keyword>
<name>A0ABS7EK38_9GAMM</name>
<dbReference type="PIRSF" id="PIRSF011489">
    <property type="entry name" value="DUF479"/>
    <property type="match status" value="1"/>
</dbReference>
<protein>
    <submittedName>
        <fullName evidence="5">ACP phosphodiesterase</fullName>
    </submittedName>
</protein>
<dbReference type="Proteomes" id="UP001166251">
    <property type="component" value="Unassembled WGS sequence"/>
</dbReference>
<dbReference type="InterPro" id="IPR007431">
    <property type="entry name" value="ACP_PD"/>
</dbReference>
<gene>
    <name evidence="5" type="ORF">K0504_16920</name>
</gene>
<comment type="caution">
    <text evidence="5">The sequence shown here is derived from an EMBL/GenBank/DDBJ whole genome shotgun (WGS) entry which is preliminary data.</text>
</comment>
<keyword evidence="1" id="KW-0444">Lipid biosynthesis</keyword>
<evidence type="ECO:0000313" key="5">
    <source>
        <dbReference type="EMBL" id="MBW8192722.1"/>
    </source>
</evidence>
<evidence type="ECO:0000256" key="3">
    <source>
        <dbReference type="ARBA" id="ARBA00023098"/>
    </source>
</evidence>